<dbReference type="PANTHER" id="PTHR43646">
    <property type="entry name" value="GLYCOSYLTRANSFERASE"/>
    <property type="match status" value="1"/>
</dbReference>
<evidence type="ECO:0000256" key="8">
    <source>
        <dbReference type="ARBA" id="ARBA00038120"/>
    </source>
</evidence>
<comment type="subcellular location">
    <subcellularLocation>
        <location evidence="1">Cell membrane</location>
    </subcellularLocation>
</comment>
<evidence type="ECO:0000256" key="4">
    <source>
        <dbReference type="ARBA" id="ARBA00022679"/>
    </source>
</evidence>
<dbReference type="PANTHER" id="PTHR43646:SF2">
    <property type="entry name" value="GLYCOSYLTRANSFERASE 2-LIKE DOMAIN-CONTAINING PROTEIN"/>
    <property type="match status" value="1"/>
</dbReference>
<dbReference type="Pfam" id="PF00535">
    <property type="entry name" value="Glycos_transf_2"/>
    <property type="match status" value="1"/>
</dbReference>
<gene>
    <name evidence="11" type="ORF">ATL40_2530</name>
</gene>
<keyword evidence="5" id="KW-0472">Membrane</keyword>
<evidence type="ECO:0000256" key="7">
    <source>
        <dbReference type="ARBA" id="ARBA00037904"/>
    </source>
</evidence>
<dbReference type="OrthoDB" id="9777873at2"/>
<proteinExistence type="inferred from homology"/>
<evidence type="ECO:0000256" key="3">
    <source>
        <dbReference type="ARBA" id="ARBA00022676"/>
    </source>
</evidence>
<keyword evidence="12" id="KW-1185">Reference proteome</keyword>
<evidence type="ECO:0000313" key="11">
    <source>
        <dbReference type="EMBL" id="PFG20914.1"/>
    </source>
</evidence>
<evidence type="ECO:0000256" key="9">
    <source>
        <dbReference type="ARBA" id="ARBA00040345"/>
    </source>
</evidence>
<dbReference type="CDD" id="cd00761">
    <property type="entry name" value="Glyco_tranf_GTA_type"/>
    <property type="match status" value="1"/>
</dbReference>
<dbReference type="EMBL" id="PDJD01000001">
    <property type="protein sequence ID" value="PFG20914.1"/>
    <property type="molecule type" value="Genomic_DNA"/>
</dbReference>
<dbReference type="RefSeq" id="WP_098469826.1">
    <property type="nucleotide sequence ID" value="NZ_PDJD01000001.1"/>
</dbReference>
<evidence type="ECO:0000256" key="5">
    <source>
        <dbReference type="ARBA" id="ARBA00023136"/>
    </source>
</evidence>
<comment type="similarity">
    <text evidence="8">Belongs to the glycosyltransferase 2 family. CrtQ subfamily.</text>
</comment>
<comment type="caution">
    <text evidence="11">The sequence shown here is derived from an EMBL/GenBank/DDBJ whole genome shotgun (WGS) entry which is preliminary data.</text>
</comment>
<comment type="pathway">
    <text evidence="7">Carotenoid biosynthesis; staphyloxanthin biosynthesis; staphyloxanthin from farnesyl diphosphate: step 4/5.</text>
</comment>
<dbReference type="Gene3D" id="3.90.550.10">
    <property type="entry name" value="Spore Coat Polysaccharide Biosynthesis Protein SpsA, Chain A"/>
    <property type="match status" value="1"/>
</dbReference>
<sequence>MTAPEAPRDPGAIEAIRALAVVIPAKDEEALLPRLLTSLDAARAALARRHPEVECVSVLVLDDCRDRSADLAAGRLEAIVHLDAGNVGAARAAGVRHAASLLGTHWGARAWIAHTDADGRVPPNWLTAQVAAANAGADVVIGTVRPDRLDPRRRRAWLATRSATPNGHVHGANLGVRADLDAAVGGVAAMTEHEDVDLVQRLRGAGARIVASNEAEVVTSGRLHGRVAGGYAGYLREDLMARREGA</sequence>
<reference evidence="11 12" key="1">
    <citation type="submission" date="2017-10" db="EMBL/GenBank/DDBJ databases">
        <title>Sequencing the genomes of 1000 actinobacteria strains.</title>
        <authorList>
            <person name="Klenk H.-P."/>
        </authorList>
    </citation>
    <scope>NUCLEOTIDE SEQUENCE [LARGE SCALE GENOMIC DNA]</scope>
    <source>
        <strain evidence="11 12">DSM 21801</strain>
    </source>
</reference>
<dbReference type="GO" id="GO:0005886">
    <property type="term" value="C:plasma membrane"/>
    <property type="evidence" value="ECO:0007669"/>
    <property type="project" value="UniProtKB-SubCell"/>
</dbReference>
<name>A0A2A9D2M6_9MICO</name>
<organism evidence="11 12">
    <name type="scientific">Serinibacter salmoneus</name>
    <dbReference type="NCBI Taxonomy" id="556530"/>
    <lineage>
        <taxon>Bacteria</taxon>
        <taxon>Bacillati</taxon>
        <taxon>Actinomycetota</taxon>
        <taxon>Actinomycetes</taxon>
        <taxon>Micrococcales</taxon>
        <taxon>Beutenbergiaceae</taxon>
        <taxon>Serinibacter</taxon>
    </lineage>
</organism>
<dbReference type="SUPFAM" id="SSF53448">
    <property type="entry name" value="Nucleotide-diphospho-sugar transferases"/>
    <property type="match status" value="1"/>
</dbReference>
<evidence type="ECO:0000259" key="10">
    <source>
        <dbReference type="Pfam" id="PF00535"/>
    </source>
</evidence>
<keyword evidence="3" id="KW-0328">Glycosyltransferase</keyword>
<dbReference type="InterPro" id="IPR029044">
    <property type="entry name" value="Nucleotide-diphossugar_trans"/>
</dbReference>
<evidence type="ECO:0000313" key="12">
    <source>
        <dbReference type="Proteomes" id="UP000224915"/>
    </source>
</evidence>
<dbReference type="Proteomes" id="UP000224915">
    <property type="component" value="Unassembled WGS sequence"/>
</dbReference>
<keyword evidence="2" id="KW-1003">Cell membrane</keyword>
<accession>A0A2A9D2M6</accession>
<evidence type="ECO:0000256" key="1">
    <source>
        <dbReference type="ARBA" id="ARBA00004236"/>
    </source>
</evidence>
<dbReference type="InterPro" id="IPR001173">
    <property type="entry name" value="Glyco_trans_2-like"/>
</dbReference>
<dbReference type="AlphaFoldDB" id="A0A2A9D2M6"/>
<dbReference type="GO" id="GO:0016757">
    <property type="term" value="F:glycosyltransferase activity"/>
    <property type="evidence" value="ECO:0007669"/>
    <property type="project" value="UniProtKB-KW"/>
</dbReference>
<keyword evidence="4 11" id="KW-0808">Transferase</keyword>
<evidence type="ECO:0000256" key="6">
    <source>
        <dbReference type="ARBA" id="ARBA00037281"/>
    </source>
</evidence>
<comment type="function">
    <text evidence="6">Catalyzes the glycosylation of 4,4'-diaponeurosporenoate, i.e. the esterification of glucose at the C1'' position with the carboxyl group of 4,4'-diaponeurosporenic acid, to form glycosyl-4,4'-diaponeurosporenoate. This is a step in the biosynthesis of staphyloxanthin, an orange pigment present in most staphylococci strains.</text>
</comment>
<evidence type="ECO:0000256" key="2">
    <source>
        <dbReference type="ARBA" id="ARBA00022475"/>
    </source>
</evidence>
<protein>
    <recommendedName>
        <fullName evidence="9">4,4'-diaponeurosporenoate glycosyltransferase</fullName>
    </recommendedName>
</protein>
<feature type="domain" description="Glycosyltransferase 2-like" evidence="10">
    <location>
        <begin position="21"/>
        <end position="154"/>
    </location>
</feature>